<gene>
    <name evidence="7" type="primary">ogg</name>
    <name evidence="9" type="ORF">BCF55_0617</name>
</gene>
<dbReference type="HAMAP" id="MF_00241">
    <property type="entry name" value="Ogg"/>
    <property type="match status" value="1"/>
</dbReference>
<dbReference type="EMBL" id="RCCJ01000001">
    <property type="protein sequence ID" value="RLJ70348.1"/>
    <property type="molecule type" value="Genomic_DNA"/>
</dbReference>
<dbReference type="Proteomes" id="UP000267841">
    <property type="component" value="Unassembled WGS sequence"/>
</dbReference>
<evidence type="ECO:0000256" key="4">
    <source>
        <dbReference type="ARBA" id="ARBA00023239"/>
    </source>
</evidence>
<protein>
    <recommendedName>
        <fullName evidence="7">8-oxoguanine DNA glycosylase/AP lyase</fullName>
    </recommendedName>
    <domain>
        <recommendedName>
            <fullName evidence="7">8-oxoguanine DNA glycosylase</fullName>
            <shortName evidence="7">8-oxoG DNA glycosylase</shortName>
            <ecNumber evidence="7">3.2.2.-</ecNumber>
        </recommendedName>
    </domain>
    <domain>
        <recommendedName>
            <fullName evidence="7">DNA-(apurinic or apyrimidinic site) lyase</fullName>
            <shortName evidence="7">AP lyase</shortName>
            <ecNumber evidence="7">4.2.99.18</ecNumber>
        </recommendedName>
    </domain>
</protein>
<dbReference type="RefSeq" id="WP_121009822.1">
    <property type="nucleotide sequence ID" value="NZ_RCCJ01000001.1"/>
</dbReference>
<dbReference type="InterPro" id="IPR003265">
    <property type="entry name" value="HhH-GPD_domain"/>
</dbReference>
<dbReference type="InterPro" id="IPR023170">
    <property type="entry name" value="HhH_base_excis_C"/>
</dbReference>
<feature type="active site" evidence="7">
    <location>
        <position position="150"/>
    </location>
</feature>
<evidence type="ECO:0000313" key="9">
    <source>
        <dbReference type="EMBL" id="RLJ70348.1"/>
    </source>
</evidence>
<comment type="function">
    <text evidence="7">Catalyzes the excision of an oxidatively damaged form of guanine (7,8-dihydro-8-oxoguanine = 8-oxoG) from DNA. Also cleaves the DNA backbone at apurinic/apyrimidinic sites (AP sites).</text>
</comment>
<accession>A0A497XNB0</accession>
<keyword evidence="4 7" id="KW-0456">Lyase</keyword>
<dbReference type="SMART" id="SM00478">
    <property type="entry name" value="ENDO3c"/>
    <property type="match status" value="1"/>
</dbReference>
<dbReference type="GO" id="GO:0016799">
    <property type="term" value="F:hydrolase activity, hydrolyzing N-glycosyl compounds"/>
    <property type="evidence" value="ECO:0007669"/>
    <property type="project" value="UniProtKB-UniRule"/>
</dbReference>
<dbReference type="EC" id="4.2.99.18" evidence="7"/>
<evidence type="ECO:0000256" key="7">
    <source>
        <dbReference type="HAMAP-Rule" id="MF_00241"/>
    </source>
</evidence>
<dbReference type="Gene3D" id="1.10.1670.10">
    <property type="entry name" value="Helix-hairpin-Helix base-excision DNA repair enzymes (C-terminal)"/>
    <property type="match status" value="1"/>
</dbReference>
<keyword evidence="6 7" id="KW-0326">Glycosidase</keyword>
<dbReference type="Pfam" id="PF22175">
    <property type="entry name" value="Ogg-HhH"/>
    <property type="match status" value="1"/>
</dbReference>
<evidence type="ECO:0000256" key="3">
    <source>
        <dbReference type="ARBA" id="ARBA00023204"/>
    </source>
</evidence>
<dbReference type="GO" id="GO:0006284">
    <property type="term" value="P:base-excision repair"/>
    <property type="evidence" value="ECO:0007669"/>
    <property type="project" value="UniProtKB-UniRule"/>
</dbReference>
<keyword evidence="5 7" id="KW-0511">Multifunctional enzyme</keyword>
<dbReference type="CDD" id="cd00056">
    <property type="entry name" value="ENDO3c"/>
    <property type="match status" value="1"/>
</dbReference>
<dbReference type="SUPFAM" id="SSF48150">
    <property type="entry name" value="DNA-glycosylase"/>
    <property type="match status" value="1"/>
</dbReference>
<comment type="similarity">
    <text evidence="7">Belongs to the type-2 OGG1 family.</text>
</comment>
<evidence type="ECO:0000256" key="2">
    <source>
        <dbReference type="ARBA" id="ARBA00022801"/>
    </source>
</evidence>
<comment type="catalytic activity">
    <reaction evidence="7">
        <text>2'-deoxyribonucleotide-(2'-deoxyribose 5'-phosphate)-2'-deoxyribonucleotide-DNA = a 3'-end 2'-deoxyribonucleotide-(2,3-dehydro-2,3-deoxyribose 5'-phosphate)-DNA + a 5'-end 5'-phospho-2'-deoxyribonucleoside-DNA + H(+)</text>
        <dbReference type="Rhea" id="RHEA:66592"/>
        <dbReference type="Rhea" id="RHEA-COMP:13180"/>
        <dbReference type="Rhea" id="RHEA-COMP:16897"/>
        <dbReference type="Rhea" id="RHEA-COMP:17067"/>
        <dbReference type="ChEBI" id="CHEBI:15378"/>
        <dbReference type="ChEBI" id="CHEBI:136412"/>
        <dbReference type="ChEBI" id="CHEBI:157695"/>
        <dbReference type="ChEBI" id="CHEBI:167181"/>
        <dbReference type="EC" id="4.2.99.18"/>
    </reaction>
</comment>
<evidence type="ECO:0000256" key="6">
    <source>
        <dbReference type="ARBA" id="ARBA00023295"/>
    </source>
</evidence>
<keyword evidence="10" id="KW-1185">Reference proteome</keyword>
<dbReference type="PIRSF" id="PIRSF005954">
    <property type="entry name" value="Thrmst_ogg"/>
    <property type="match status" value="1"/>
</dbReference>
<keyword evidence="1 7" id="KW-0227">DNA damage</keyword>
<organism evidence="9 10">
    <name type="scientific">Hydrogenivirga caldilitoris</name>
    <dbReference type="NCBI Taxonomy" id="246264"/>
    <lineage>
        <taxon>Bacteria</taxon>
        <taxon>Pseudomonadati</taxon>
        <taxon>Aquificota</taxon>
        <taxon>Aquificia</taxon>
        <taxon>Aquificales</taxon>
        <taxon>Aquificaceae</taxon>
        <taxon>Hydrogenivirga</taxon>
    </lineage>
</organism>
<dbReference type="EC" id="3.2.2.-" evidence="7"/>
<dbReference type="AlphaFoldDB" id="A0A497XNB0"/>
<evidence type="ECO:0000259" key="8">
    <source>
        <dbReference type="SMART" id="SM00478"/>
    </source>
</evidence>
<feature type="active site" evidence="7">
    <location>
        <position position="168"/>
    </location>
</feature>
<dbReference type="OrthoDB" id="12078at2"/>
<dbReference type="InterPro" id="IPR011257">
    <property type="entry name" value="DNA_glycosylase"/>
</dbReference>
<evidence type="ECO:0000256" key="5">
    <source>
        <dbReference type="ARBA" id="ARBA00023268"/>
    </source>
</evidence>
<proteinExistence type="inferred from homology"/>
<feature type="domain" description="HhH-GPD" evidence="8">
    <location>
        <begin position="60"/>
        <end position="222"/>
    </location>
</feature>
<keyword evidence="2 7" id="KW-0378">Hydrolase</keyword>
<dbReference type="NCBIfam" id="NF002305">
    <property type="entry name" value="PRK01229.1"/>
    <property type="match status" value="1"/>
</dbReference>
<evidence type="ECO:0000256" key="1">
    <source>
        <dbReference type="ARBA" id="ARBA00022763"/>
    </source>
</evidence>
<dbReference type="GO" id="GO:0140078">
    <property type="term" value="F:class I DNA-(apurinic or apyrimidinic site) endonuclease activity"/>
    <property type="evidence" value="ECO:0007669"/>
    <property type="project" value="UniProtKB-EC"/>
</dbReference>
<feature type="site" description="Important for guanine/8-oxoguanine distinction" evidence="7">
    <location>
        <position position="227"/>
    </location>
</feature>
<comment type="caution">
    <text evidence="9">The sequence shown here is derived from an EMBL/GenBank/DDBJ whole genome shotgun (WGS) entry which is preliminary data.</text>
</comment>
<reference evidence="9 10" key="1">
    <citation type="submission" date="2018-10" db="EMBL/GenBank/DDBJ databases">
        <title>Genomic Encyclopedia of Archaeal and Bacterial Type Strains, Phase II (KMG-II): from individual species to whole genera.</title>
        <authorList>
            <person name="Goeker M."/>
        </authorList>
    </citation>
    <scope>NUCLEOTIDE SEQUENCE [LARGE SCALE GENOMIC DNA]</scope>
    <source>
        <strain evidence="9 10">DSM 16510</strain>
    </source>
</reference>
<sequence>MRIAVEKVREVIPEVSKYVKQRIGEFKRLGDEGITHFDFRPFLDIDYRSGLFSELCFCILTANSSAAMGIRIQASLGDEGFMRLSYNELAQTIRSHGHRFPEQRAERIVEVRERWDLINNLIREEEDRKKVRELLADPRSEHKIKGFGYKEASHFLRNIGAEDIAIIDRHVYRFLTENGLFPEVKTLTPKRYLEAEEVLHDVCRELGITQAELDLYIFYIKTKKVLK</sequence>
<dbReference type="InterPro" id="IPR012092">
    <property type="entry name" value="DNA_glyclase/AP_lyase_Ogg"/>
</dbReference>
<dbReference type="Gene3D" id="1.10.340.30">
    <property type="entry name" value="Hypothetical protein, domain 2"/>
    <property type="match status" value="1"/>
</dbReference>
<evidence type="ECO:0000313" key="10">
    <source>
        <dbReference type="Proteomes" id="UP000267841"/>
    </source>
</evidence>
<keyword evidence="3 7" id="KW-0234">DNA repair</keyword>
<name>A0A497XNB0_9AQUI</name>